<keyword evidence="4" id="KW-1185">Reference proteome</keyword>
<accession>A0A7G9GCZ7</accession>
<dbReference type="PANTHER" id="PTHR46558">
    <property type="entry name" value="TRACRIPTIONAL REGULATORY PROTEIN-RELATED-RELATED"/>
    <property type="match status" value="1"/>
</dbReference>
<organism evidence="3 4">
    <name type="scientific">Wansuia hejianensis</name>
    <dbReference type="NCBI Taxonomy" id="2763667"/>
    <lineage>
        <taxon>Bacteria</taxon>
        <taxon>Bacillati</taxon>
        <taxon>Bacillota</taxon>
        <taxon>Clostridia</taxon>
        <taxon>Lachnospirales</taxon>
        <taxon>Lachnospiraceae</taxon>
        <taxon>Wansuia</taxon>
    </lineage>
</organism>
<dbReference type="GO" id="GO:0003677">
    <property type="term" value="F:DNA binding"/>
    <property type="evidence" value="ECO:0007669"/>
    <property type="project" value="UniProtKB-KW"/>
</dbReference>
<dbReference type="CDD" id="cd00093">
    <property type="entry name" value="HTH_XRE"/>
    <property type="match status" value="1"/>
</dbReference>
<evidence type="ECO:0000259" key="2">
    <source>
        <dbReference type="PROSITE" id="PS50943"/>
    </source>
</evidence>
<dbReference type="EMBL" id="CP060635">
    <property type="protein sequence ID" value="QNM08679.1"/>
    <property type="molecule type" value="Genomic_DNA"/>
</dbReference>
<dbReference type="PANTHER" id="PTHR46558:SF3">
    <property type="entry name" value="TRANSCRIPTIONAL REGULATOR"/>
    <property type="match status" value="1"/>
</dbReference>
<dbReference type="Gene3D" id="1.10.1070.20">
    <property type="match status" value="1"/>
</dbReference>
<evidence type="ECO:0000313" key="3">
    <source>
        <dbReference type="EMBL" id="QNM08679.1"/>
    </source>
</evidence>
<dbReference type="SUPFAM" id="SSF47413">
    <property type="entry name" value="lambda repressor-like DNA-binding domains"/>
    <property type="match status" value="1"/>
</dbReference>
<dbReference type="Gene3D" id="1.10.260.40">
    <property type="entry name" value="lambda repressor-like DNA-binding domains"/>
    <property type="match status" value="1"/>
</dbReference>
<dbReference type="Pfam" id="PF01381">
    <property type="entry name" value="HTH_3"/>
    <property type="match status" value="1"/>
</dbReference>
<dbReference type="AlphaFoldDB" id="A0A7G9GCZ7"/>
<sequence length="471" mass="53626">MTEKDLLVSRQSVIQKLTQARLEKGLSQAQLARLIGTQRSNICRIESGAQNLSLNMMIRIAEALDKDLNILLEERNQTMTNIYSLRLYDEDLITFSLEERGLEGLQANILSADTENNHLFPLDLELTDEGIVKWLEKRVIPKNRQFVDEILKTLGLSVNNTKGIIDVCMGLSLNDSYWVVPADFAGKFAEYNLYENRFSEALSLVAYTGIGGSNEAFSTSPELTTNGMLRKAWRFVEGDSIYLYKGGTEGAANTGNEPYSEYYACQVAKTMGLNCVEYDLENWKGILASKCKLFTDINVSFVPIGRILKKITLKSCLDYYKTLGDDFYEQLCGMLVFDALIYNEDRHFGNFGVLRDNHTGEIISPAPIFDNGLSLFNFAMPDDFKELKEYAKTRSNPYRISYEEVCKEVMGAKQKAQLHKMVGFRFHRHPSLNLPEERLTAIEKQLGERTRELLSIPSRTNTKRKDPSYER</sequence>
<keyword evidence="1" id="KW-0238">DNA-binding</keyword>
<protein>
    <submittedName>
        <fullName evidence="3">Helix-turn-helix domain-containing protein</fullName>
    </submittedName>
</protein>
<reference evidence="3 4" key="1">
    <citation type="submission" date="2020-08" db="EMBL/GenBank/DDBJ databases">
        <authorList>
            <person name="Liu C."/>
            <person name="Sun Q."/>
        </authorList>
    </citation>
    <scope>NUCLEOTIDE SEQUENCE [LARGE SCALE GENOMIC DNA]</scope>
    <source>
        <strain evidence="3 4">NSJ-29</strain>
    </source>
</reference>
<dbReference type="SMART" id="SM00530">
    <property type="entry name" value="HTH_XRE"/>
    <property type="match status" value="1"/>
</dbReference>
<dbReference type="RefSeq" id="WP_249328878.1">
    <property type="nucleotide sequence ID" value="NZ_CP060635.1"/>
</dbReference>
<dbReference type="PROSITE" id="PS50943">
    <property type="entry name" value="HTH_CROC1"/>
    <property type="match status" value="1"/>
</dbReference>
<proteinExistence type="predicted"/>
<dbReference type="Proteomes" id="UP000515860">
    <property type="component" value="Chromosome"/>
</dbReference>
<dbReference type="KEGG" id="whj:H9Q79_17865"/>
<evidence type="ECO:0000313" key="4">
    <source>
        <dbReference type="Proteomes" id="UP000515860"/>
    </source>
</evidence>
<feature type="domain" description="HTH cro/C1-type" evidence="2">
    <location>
        <begin position="17"/>
        <end position="71"/>
    </location>
</feature>
<dbReference type="InterPro" id="IPR001387">
    <property type="entry name" value="Cro/C1-type_HTH"/>
</dbReference>
<evidence type="ECO:0000256" key="1">
    <source>
        <dbReference type="ARBA" id="ARBA00023125"/>
    </source>
</evidence>
<name>A0A7G9GCZ7_9FIRM</name>
<dbReference type="InterPro" id="IPR010982">
    <property type="entry name" value="Lambda_DNA-bd_dom_sf"/>
</dbReference>
<gene>
    <name evidence="3" type="ORF">H9Q79_17865</name>
</gene>